<organism evidence="2 3">
    <name type="scientific">Cynara cardunculus var. scolymus</name>
    <name type="common">Globe artichoke</name>
    <name type="synonym">Cynara scolymus</name>
    <dbReference type="NCBI Taxonomy" id="59895"/>
    <lineage>
        <taxon>Eukaryota</taxon>
        <taxon>Viridiplantae</taxon>
        <taxon>Streptophyta</taxon>
        <taxon>Embryophyta</taxon>
        <taxon>Tracheophyta</taxon>
        <taxon>Spermatophyta</taxon>
        <taxon>Magnoliopsida</taxon>
        <taxon>eudicotyledons</taxon>
        <taxon>Gunneridae</taxon>
        <taxon>Pentapetalae</taxon>
        <taxon>asterids</taxon>
        <taxon>campanulids</taxon>
        <taxon>Asterales</taxon>
        <taxon>Asteraceae</taxon>
        <taxon>Carduoideae</taxon>
        <taxon>Cardueae</taxon>
        <taxon>Carduinae</taxon>
        <taxon>Cynara</taxon>
    </lineage>
</organism>
<feature type="compositionally biased region" description="Low complexity" evidence="1">
    <location>
        <begin position="232"/>
        <end position="242"/>
    </location>
</feature>
<dbReference type="AlphaFoldDB" id="A0A124SEV1"/>
<gene>
    <name evidence="2" type="ORF">Ccrd_020480</name>
</gene>
<dbReference type="Proteomes" id="UP000243975">
    <property type="component" value="Unassembled WGS sequence"/>
</dbReference>
<accession>A0A124SEV1</accession>
<protein>
    <submittedName>
        <fullName evidence="2">Uncharacterized protein</fullName>
    </submittedName>
</protein>
<evidence type="ECO:0000313" key="2">
    <source>
        <dbReference type="EMBL" id="KVI01276.1"/>
    </source>
</evidence>
<comment type="caution">
    <text evidence="2">The sequence shown here is derived from an EMBL/GenBank/DDBJ whole genome shotgun (WGS) entry which is preliminary data.</text>
</comment>
<proteinExistence type="predicted"/>
<evidence type="ECO:0000313" key="3">
    <source>
        <dbReference type="Proteomes" id="UP000243975"/>
    </source>
</evidence>
<evidence type="ECO:0000256" key="1">
    <source>
        <dbReference type="SAM" id="MobiDB-lite"/>
    </source>
</evidence>
<feature type="non-terminal residue" evidence="2">
    <location>
        <position position="296"/>
    </location>
</feature>
<reference evidence="2 3" key="1">
    <citation type="journal article" date="2016" name="Sci. Rep.">
        <title>The genome sequence of the outbreeding globe artichoke constructed de novo incorporating a phase-aware low-pass sequencing strategy of F1 progeny.</title>
        <authorList>
            <person name="Scaglione D."/>
            <person name="Reyes-Chin-Wo S."/>
            <person name="Acquadro A."/>
            <person name="Froenicke L."/>
            <person name="Portis E."/>
            <person name="Beitel C."/>
            <person name="Tirone M."/>
            <person name="Mauro R."/>
            <person name="Lo Monaco A."/>
            <person name="Mauromicale G."/>
            <person name="Faccioli P."/>
            <person name="Cattivelli L."/>
            <person name="Rieseberg L."/>
            <person name="Michelmore R."/>
            <person name="Lanteri S."/>
        </authorList>
    </citation>
    <scope>NUCLEOTIDE SEQUENCE [LARGE SCALE GENOMIC DNA]</scope>
    <source>
        <strain evidence="2">2C</strain>
    </source>
</reference>
<feature type="region of interest" description="Disordered" evidence="1">
    <location>
        <begin position="231"/>
        <end position="264"/>
    </location>
</feature>
<dbReference type="Gramene" id="KVI01276">
    <property type="protein sequence ID" value="KVI01276"/>
    <property type="gene ID" value="Ccrd_020480"/>
</dbReference>
<dbReference type="EMBL" id="LEKV01003122">
    <property type="protein sequence ID" value="KVI01276.1"/>
    <property type="molecule type" value="Genomic_DNA"/>
</dbReference>
<keyword evidence="3" id="KW-1185">Reference proteome</keyword>
<name>A0A124SEV1_CYNCS</name>
<sequence length="296" mass="33913">MSTSCEHRLVVVASDSSIFDESTVSASFLVFPSITRSPSPTSSTDSTCCSTTSSVEPLSNLVPRIHKQLHHCLEERLCLPLNLCSTLPQSPSPQLSQKLQPHFQLNHDKHLHLKPQLLPYPHSDHESQFLSAYTLQQILHILHTARQSNLFPLAPSHQFQQYPLHQFETLPLIQNPFHNLEPQLSQQLKHYFQLNHDKHLLHLSLQLLLSHPYSDHETLFLSAYTLPPIEPNPLYHPNQQHQHPQHPPSYPPLHLSHPKPPQFSPPHRINNHTSFLNPIHITILMFLHTSQTRSAT</sequence>